<name>A0A0E0GSJ9_ORYNI</name>
<evidence type="ECO:0000256" key="1">
    <source>
        <dbReference type="SAM" id="Phobius"/>
    </source>
</evidence>
<dbReference type="Proteomes" id="UP000006591">
    <property type="component" value="Chromosome 3"/>
</dbReference>
<organism evidence="2">
    <name type="scientific">Oryza nivara</name>
    <name type="common">Indian wild rice</name>
    <name type="synonym">Oryza sativa f. spontanea</name>
    <dbReference type="NCBI Taxonomy" id="4536"/>
    <lineage>
        <taxon>Eukaryota</taxon>
        <taxon>Viridiplantae</taxon>
        <taxon>Streptophyta</taxon>
        <taxon>Embryophyta</taxon>
        <taxon>Tracheophyta</taxon>
        <taxon>Spermatophyta</taxon>
        <taxon>Magnoliopsida</taxon>
        <taxon>Liliopsida</taxon>
        <taxon>Poales</taxon>
        <taxon>Poaceae</taxon>
        <taxon>BOP clade</taxon>
        <taxon>Oryzoideae</taxon>
        <taxon>Oryzeae</taxon>
        <taxon>Oryzinae</taxon>
        <taxon>Oryza</taxon>
    </lineage>
</organism>
<reference evidence="2" key="2">
    <citation type="submission" date="2018-04" db="EMBL/GenBank/DDBJ databases">
        <title>OnivRS2 (Oryza nivara Reference Sequence Version 2).</title>
        <authorList>
            <person name="Zhang J."/>
            <person name="Kudrna D."/>
            <person name="Lee S."/>
            <person name="Talag J."/>
            <person name="Rajasekar S."/>
            <person name="Welchert J."/>
            <person name="Hsing Y.-I."/>
            <person name="Wing R.A."/>
        </authorList>
    </citation>
    <scope>NUCLEOTIDE SEQUENCE [LARGE SCALE GENOMIC DNA]</scope>
    <source>
        <strain evidence="2">SL10</strain>
    </source>
</reference>
<keyword evidence="3" id="KW-1185">Reference proteome</keyword>
<evidence type="ECO:0000313" key="2">
    <source>
        <dbReference type="EnsemblPlants" id="ONIVA03G32690.1"/>
    </source>
</evidence>
<dbReference type="EnsemblPlants" id="ONIVA03G32690.1">
    <property type="protein sequence ID" value="ONIVA03G32690.1"/>
    <property type="gene ID" value="ONIVA03G32690"/>
</dbReference>
<accession>A0A0E0GSJ9</accession>
<dbReference type="HOGENOM" id="CLU_136448_0_0_1"/>
<keyword evidence="1" id="KW-0812">Transmembrane</keyword>
<proteinExistence type="predicted"/>
<protein>
    <submittedName>
        <fullName evidence="2">Uncharacterized protein</fullName>
    </submittedName>
</protein>
<feature type="transmembrane region" description="Helical" evidence="1">
    <location>
        <begin position="86"/>
        <end position="113"/>
    </location>
</feature>
<dbReference type="AlphaFoldDB" id="A0A0E0GSJ9"/>
<evidence type="ECO:0000313" key="3">
    <source>
        <dbReference type="Proteomes" id="UP000006591"/>
    </source>
</evidence>
<reference evidence="2" key="1">
    <citation type="submission" date="2015-04" db="UniProtKB">
        <authorList>
            <consortium name="EnsemblPlants"/>
        </authorList>
    </citation>
    <scope>IDENTIFICATION</scope>
    <source>
        <strain evidence="2">SL10</strain>
    </source>
</reference>
<keyword evidence="1" id="KW-0472">Membrane</keyword>
<dbReference type="Gramene" id="ONIVA03G32690.1">
    <property type="protein sequence ID" value="ONIVA03G32690.1"/>
    <property type="gene ID" value="ONIVA03G32690"/>
</dbReference>
<keyword evidence="1" id="KW-1133">Transmembrane helix</keyword>
<feature type="transmembrane region" description="Helical" evidence="1">
    <location>
        <begin position="21"/>
        <end position="48"/>
    </location>
</feature>
<sequence>MWGLHVSQSQSIMTVLQRIKCLCVIGWVVHVLLAWCVSVCVCVCSLASTGLAAACVAFNFTVHVGSPLTEAQTYDKYMQITNITTWFWTSVLCHLLLYLSCASGVIMLSINVYMSHIGMTRQFVCRFGLCDGRWYHKLFLSFRWIFVRFVLGRLASVSMTGYLGHP</sequence>